<gene>
    <name evidence="2" type="ORF">CDEB00056_LOCUS24241</name>
</gene>
<dbReference type="SUPFAM" id="SSF143990">
    <property type="entry name" value="YbiA-like"/>
    <property type="match status" value="1"/>
</dbReference>
<dbReference type="InterPro" id="IPR037238">
    <property type="entry name" value="YbiA-like_sf"/>
</dbReference>
<name>A0A7S3QJG2_9STRA</name>
<protein>
    <recommendedName>
        <fullName evidence="1">NADAR domain-containing protein</fullName>
    </recommendedName>
</protein>
<feature type="domain" description="NADAR" evidence="1">
    <location>
        <begin position="4"/>
        <end position="170"/>
    </location>
</feature>
<dbReference type="EMBL" id="HBIO01031625">
    <property type="protein sequence ID" value="CAE0479387.1"/>
    <property type="molecule type" value="Transcribed_RNA"/>
</dbReference>
<evidence type="ECO:0000313" key="2">
    <source>
        <dbReference type="EMBL" id="CAE0479387.1"/>
    </source>
</evidence>
<reference evidence="2" key="1">
    <citation type="submission" date="2021-01" db="EMBL/GenBank/DDBJ databases">
        <authorList>
            <person name="Corre E."/>
            <person name="Pelletier E."/>
            <person name="Niang G."/>
            <person name="Scheremetjew M."/>
            <person name="Finn R."/>
            <person name="Kale V."/>
            <person name="Holt S."/>
            <person name="Cochrane G."/>
            <person name="Meng A."/>
            <person name="Brown T."/>
            <person name="Cohen L."/>
        </authorList>
    </citation>
    <scope>NUCLEOTIDE SEQUENCE</scope>
    <source>
        <strain evidence="2">MM31A-1</strain>
    </source>
</reference>
<organism evidence="2">
    <name type="scientific">Chaetoceros debilis</name>
    <dbReference type="NCBI Taxonomy" id="122233"/>
    <lineage>
        <taxon>Eukaryota</taxon>
        <taxon>Sar</taxon>
        <taxon>Stramenopiles</taxon>
        <taxon>Ochrophyta</taxon>
        <taxon>Bacillariophyta</taxon>
        <taxon>Coscinodiscophyceae</taxon>
        <taxon>Chaetocerotophycidae</taxon>
        <taxon>Chaetocerotales</taxon>
        <taxon>Chaetocerotaceae</taxon>
        <taxon>Chaetoceros</taxon>
    </lineage>
</organism>
<dbReference type="AlphaFoldDB" id="A0A7S3QJG2"/>
<dbReference type="NCBIfam" id="TIGR02464">
    <property type="entry name" value="ribofla_fusion"/>
    <property type="match status" value="1"/>
</dbReference>
<dbReference type="InterPro" id="IPR012816">
    <property type="entry name" value="NADAR"/>
</dbReference>
<accession>A0A7S3QJG2</accession>
<evidence type="ECO:0000259" key="1">
    <source>
        <dbReference type="Pfam" id="PF08719"/>
    </source>
</evidence>
<dbReference type="CDD" id="cd15457">
    <property type="entry name" value="NADAR"/>
    <property type="match status" value="1"/>
</dbReference>
<dbReference type="Gene3D" id="1.10.357.40">
    <property type="entry name" value="YbiA-like"/>
    <property type="match status" value="1"/>
</dbReference>
<proteinExistence type="predicted"/>
<sequence>MPLYFYGQDRKYGEFSNFYPCEFQLCARDVFKEEINSKMIDKTITVSSSEQAIMYMKAVLMNDSESALLIENANSPSESKHLGRNVTPFDDDIWKVWREDIAVYVLTKKFSSSEHLLSVLKNTHGQDIAEASANDRIWGIGIGIKQAMGGVKWRGKNILGRALVTVRDNLE</sequence>
<dbReference type="Pfam" id="PF08719">
    <property type="entry name" value="NADAR"/>
    <property type="match status" value="1"/>
</dbReference>